<feature type="domain" description="HTH iclR-type" evidence="4">
    <location>
        <begin position="44"/>
        <end position="106"/>
    </location>
</feature>
<dbReference type="PROSITE" id="PS51078">
    <property type="entry name" value="ICLR_ED"/>
    <property type="match status" value="1"/>
</dbReference>
<protein>
    <submittedName>
        <fullName evidence="6">IclR family transcriptional regulator</fullName>
    </submittedName>
</protein>
<dbReference type="PANTHER" id="PTHR30136">
    <property type="entry name" value="HELIX-TURN-HELIX TRANSCRIPTIONAL REGULATOR, ICLR FAMILY"/>
    <property type="match status" value="1"/>
</dbReference>
<dbReference type="SMART" id="SM00346">
    <property type="entry name" value="HTH_ICLR"/>
    <property type="match status" value="1"/>
</dbReference>
<proteinExistence type="predicted"/>
<dbReference type="InterPro" id="IPR050707">
    <property type="entry name" value="HTH_MetabolicPath_Reg"/>
</dbReference>
<evidence type="ECO:0000259" key="4">
    <source>
        <dbReference type="PROSITE" id="PS51077"/>
    </source>
</evidence>
<sequence>MTTGAGTGGGANGGAGGGAAAGAGGAAVQGAGPGGEPAGAPAAVKSAVRTVVLLEHFAARPGLHSLADIQHDLGLPKSSLYMLLRTLVNLGWVETDATGTRYGIGVRALLVGSSYIDGDEVVAAARPTLDRLSEDTTETIHLARMDGTSVVYLATRQSRHYLRPFTRVGRRLPVHSTALGKALLASHSDEEVRALLPRRLEAVTEHTVTDRERLIDELAVVREKGYAEDREENTLGLRCFGVAVPYRTPARDAVSCSVPVARLTEEHEELIKSALFAARDRLSVVTRRM</sequence>
<dbReference type="SUPFAM" id="SSF55781">
    <property type="entry name" value="GAF domain-like"/>
    <property type="match status" value="1"/>
</dbReference>
<feature type="domain" description="IclR-ED" evidence="5">
    <location>
        <begin position="107"/>
        <end position="289"/>
    </location>
</feature>
<keyword evidence="7" id="KW-1185">Reference proteome</keyword>
<evidence type="ECO:0000256" key="1">
    <source>
        <dbReference type="ARBA" id="ARBA00023015"/>
    </source>
</evidence>
<dbReference type="PANTHER" id="PTHR30136:SF24">
    <property type="entry name" value="HTH-TYPE TRANSCRIPTIONAL REPRESSOR ALLR"/>
    <property type="match status" value="1"/>
</dbReference>
<dbReference type="Pfam" id="PF09339">
    <property type="entry name" value="HTH_IclR"/>
    <property type="match status" value="1"/>
</dbReference>
<dbReference type="Gene3D" id="3.30.450.40">
    <property type="match status" value="1"/>
</dbReference>
<organism evidence="6 7">
    <name type="scientific">Streptomyces toxytricini</name>
    <name type="common">Actinomyces toxytricini</name>
    <dbReference type="NCBI Taxonomy" id="67369"/>
    <lineage>
        <taxon>Bacteria</taxon>
        <taxon>Bacillati</taxon>
        <taxon>Actinomycetota</taxon>
        <taxon>Actinomycetes</taxon>
        <taxon>Kitasatosporales</taxon>
        <taxon>Streptomycetaceae</taxon>
        <taxon>Streptomyces</taxon>
    </lineage>
</organism>
<dbReference type="EMBL" id="JBIUYY010000016">
    <property type="protein sequence ID" value="MFJ2825239.1"/>
    <property type="molecule type" value="Genomic_DNA"/>
</dbReference>
<evidence type="ECO:0000313" key="7">
    <source>
        <dbReference type="Proteomes" id="UP001617351"/>
    </source>
</evidence>
<evidence type="ECO:0000313" key="6">
    <source>
        <dbReference type="EMBL" id="MFJ2825239.1"/>
    </source>
</evidence>
<dbReference type="InterPro" id="IPR005471">
    <property type="entry name" value="Tscrpt_reg_IclR_N"/>
</dbReference>
<gene>
    <name evidence="6" type="ORF">ACIO7M_29610</name>
</gene>
<dbReference type="RefSeq" id="WP_402386334.1">
    <property type="nucleotide sequence ID" value="NZ_JBIUYY010000016.1"/>
</dbReference>
<keyword evidence="1" id="KW-0805">Transcription regulation</keyword>
<comment type="caution">
    <text evidence="6">The sequence shown here is derived from an EMBL/GenBank/DDBJ whole genome shotgun (WGS) entry which is preliminary data.</text>
</comment>
<keyword evidence="3" id="KW-0804">Transcription</keyword>
<evidence type="ECO:0000259" key="5">
    <source>
        <dbReference type="PROSITE" id="PS51078"/>
    </source>
</evidence>
<evidence type="ECO:0000256" key="3">
    <source>
        <dbReference type="ARBA" id="ARBA00023163"/>
    </source>
</evidence>
<dbReference type="InterPro" id="IPR036388">
    <property type="entry name" value="WH-like_DNA-bd_sf"/>
</dbReference>
<dbReference type="InterPro" id="IPR036390">
    <property type="entry name" value="WH_DNA-bd_sf"/>
</dbReference>
<keyword evidence="2" id="KW-0238">DNA-binding</keyword>
<accession>A0ABW8EPP7</accession>
<dbReference type="InterPro" id="IPR029016">
    <property type="entry name" value="GAF-like_dom_sf"/>
</dbReference>
<dbReference type="PROSITE" id="PS51077">
    <property type="entry name" value="HTH_ICLR"/>
    <property type="match status" value="1"/>
</dbReference>
<dbReference type="Gene3D" id="1.10.10.10">
    <property type="entry name" value="Winged helix-like DNA-binding domain superfamily/Winged helix DNA-binding domain"/>
    <property type="match status" value="1"/>
</dbReference>
<evidence type="ECO:0000256" key="2">
    <source>
        <dbReference type="ARBA" id="ARBA00023125"/>
    </source>
</evidence>
<reference evidence="6 7" key="1">
    <citation type="submission" date="2024-10" db="EMBL/GenBank/DDBJ databases">
        <title>The Natural Products Discovery Center: Release of the First 8490 Sequenced Strains for Exploring Actinobacteria Biosynthetic Diversity.</title>
        <authorList>
            <person name="Kalkreuter E."/>
            <person name="Kautsar S.A."/>
            <person name="Yang D."/>
            <person name="Bader C.D."/>
            <person name="Teijaro C.N."/>
            <person name="Fluegel L."/>
            <person name="Davis C.M."/>
            <person name="Simpson J.R."/>
            <person name="Lauterbach L."/>
            <person name="Steele A.D."/>
            <person name="Gui C."/>
            <person name="Meng S."/>
            <person name="Li G."/>
            <person name="Viehrig K."/>
            <person name="Ye F."/>
            <person name="Su P."/>
            <person name="Kiefer A.F."/>
            <person name="Nichols A."/>
            <person name="Cepeda A.J."/>
            <person name="Yan W."/>
            <person name="Fan B."/>
            <person name="Jiang Y."/>
            <person name="Adhikari A."/>
            <person name="Zheng C.-J."/>
            <person name="Schuster L."/>
            <person name="Cowan T.M."/>
            <person name="Smanski M.J."/>
            <person name="Chevrette M.G."/>
            <person name="De Carvalho L.P.S."/>
            <person name="Shen B."/>
        </authorList>
    </citation>
    <scope>NUCLEOTIDE SEQUENCE [LARGE SCALE GENOMIC DNA]</scope>
    <source>
        <strain evidence="6 7">NPDC087220</strain>
    </source>
</reference>
<name>A0ABW8EPP7_STRT5</name>
<dbReference type="Pfam" id="PF01614">
    <property type="entry name" value="IclR_C"/>
    <property type="match status" value="1"/>
</dbReference>
<dbReference type="SUPFAM" id="SSF46785">
    <property type="entry name" value="Winged helix' DNA-binding domain"/>
    <property type="match status" value="1"/>
</dbReference>
<dbReference type="InterPro" id="IPR014757">
    <property type="entry name" value="Tscrpt_reg_IclR_C"/>
</dbReference>
<dbReference type="Proteomes" id="UP001617351">
    <property type="component" value="Unassembled WGS sequence"/>
</dbReference>